<dbReference type="WBParaSite" id="L893_g20153.t1">
    <property type="protein sequence ID" value="L893_g20153.t1"/>
    <property type="gene ID" value="L893_g20153"/>
</dbReference>
<accession>A0A1I7YVJ3</accession>
<evidence type="ECO:0000313" key="2">
    <source>
        <dbReference type="Proteomes" id="UP000095287"/>
    </source>
</evidence>
<proteinExistence type="predicted"/>
<dbReference type="AlphaFoldDB" id="A0A1I7YVJ3"/>
<sequence length="388" mass="43274">MLGIFCGLVVVVLVVVVVVVVVVEDVVVVVEVDEDDDNFGAMVTSTELVRILIVVDKMAPNKSAETPQTKEIIVIIAVIAVAIVCVAVVGVKSWASYTSCTSDFEDTSKPCDTNAYLDKAFSFHDRYLSYFNYDLRRFLFWQHMPRIPRTVVSNRVNCRVSRAKNLQKKLAESDDENYLKDLALAQVMLAQNQKKSLNETMPAIERYIKALNMDRVYSLEKFLVDFIAFPMKDAVAILHDSLVQSDLKVANLKNLTYAEYHEPIDAYWSELKHNTTPGISGSCLPVNATAEDIMELYTMMIDKRVDKCVPEGEQPIYPVIIAQLIFESLFEWVLLMIAVVVVPPIILLLILCLVGCLATSCDVKRGPIATFNANASTAAATKQTRSLC</sequence>
<evidence type="ECO:0000256" key="1">
    <source>
        <dbReference type="SAM" id="Phobius"/>
    </source>
</evidence>
<feature type="transmembrane region" description="Helical" evidence="1">
    <location>
        <begin position="332"/>
        <end position="358"/>
    </location>
</feature>
<keyword evidence="1" id="KW-0472">Membrane</keyword>
<dbReference type="Proteomes" id="UP000095287">
    <property type="component" value="Unplaced"/>
</dbReference>
<evidence type="ECO:0000313" key="3">
    <source>
        <dbReference type="WBParaSite" id="L893_g20153.t1"/>
    </source>
</evidence>
<protein>
    <submittedName>
        <fullName evidence="3">Peptidase_M13_N domain-containing protein</fullName>
    </submittedName>
</protein>
<keyword evidence="1" id="KW-0812">Transmembrane</keyword>
<feature type="transmembrane region" description="Helical" evidence="1">
    <location>
        <begin position="7"/>
        <end position="27"/>
    </location>
</feature>
<reference evidence="3" key="1">
    <citation type="submission" date="2016-11" db="UniProtKB">
        <authorList>
            <consortium name="WormBaseParasite"/>
        </authorList>
    </citation>
    <scope>IDENTIFICATION</scope>
</reference>
<keyword evidence="1" id="KW-1133">Transmembrane helix</keyword>
<feature type="transmembrane region" description="Helical" evidence="1">
    <location>
        <begin position="72"/>
        <end position="95"/>
    </location>
</feature>
<organism evidence="2 3">
    <name type="scientific">Steinernema glaseri</name>
    <dbReference type="NCBI Taxonomy" id="37863"/>
    <lineage>
        <taxon>Eukaryota</taxon>
        <taxon>Metazoa</taxon>
        <taxon>Ecdysozoa</taxon>
        <taxon>Nematoda</taxon>
        <taxon>Chromadorea</taxon>
        <taxon>Rhabditida</taxon>
        <taxon>Tylenchina</taxon>
        <taxon>Panagrolaimomorpha</taxon>
        <taxon>Strongyloidoidea</taxon>
        <taxon>Steinernematidae</taxon>
        <taxon>Steinernema</taxon>
    </lineage>
</organism>
<keyword evidence="2" id="KW-1185">Reference proteome</keyword>
<name>A0A1I7YVJ3_9BILA</name>